<dbReference type="OrthoDB" id="6080649at2759"/>
<evidence type="ECO:0000313" key="1">
    <source>
        <dbReference type="EMBL" id="VDN15902.1"/>
    </source>
</evidence>
<name>A0A3P7P730_DIBLA</name>
<sequence length="120" mass="14346">MKMVKNLGHLPFEDRLTELDLLSLKYKQLCGDLIKIYRIVRGRECVLEFEEFFELARIYHLWGHPFHLQMKPVPMVFQRNAFPQRVIRTWNGLPDEGVLSDTVETFKRKLDSHQLRNCDT</sequence>
<dbReference type="Proteomes" id="UP000281553">
    <property type="component" value="Unassembled WGS sequence"/>
</dbReference>
<dbReference type="EMBL" id="UYRU01064010">
    <property type="protein sequence ID" value="VDN15902.1"/>
    <property type="molecule type" value="Genomic_DNA"/>
</dbReference>
<keyword evidence="2" id="KW-1185">Reference proteome</keyword>
<reference evidence="1 2" key="1">
    <citation type="submission" date="2018-11" db="EMBL/GenBank/DDBJ databases">
        <authorList>
            <consortium name="Pathogen Informatics"/>
        </authorList>
    </citation>
    <scope>NUCLEOTIDE SEQUENCE [LARGE SCALE GENOMIC DNA]</scope>
</reference>
<protein>
    <submittedName>
        <fullName evidence="1">Uncharacterized protein</fullName>
    </submittedName>
</protein>
<proteinExistence type="predicted"/>
<evidence type="ECO:0000313" key="2">
    <source>
        <dbReference type="Proteomes" id="UP000281553"/>
    </source>
</evidence>
<accession>A0A3P7P730</accession>
<organism evidence="1 2">
    <name type="scientific">Dibothriocephalus latus</name>
    <name type="common">Fish tapeworm</name>
    <name type="synonym">Diphyllobothrium latum</name>
    <dbReference type="NCBI Taxonomy" id="60516"/>
    <lineage>
        <taxon>Eukaryota</taxon>
        <taxon>Metazoa</taxon>
        <taxon>Spiralia</taxon>
        <taxon>Lophotrochozoa</taxon>
        <taxon>Platyhelminthes</taxon>
        <taxon>Cestoda</taxon>
        <taxon>Eucestoda</taxon>
        <taxon>Diphyllobothriidea</taxon>
        <taxon>Diphyllobothriidae</taxon>
        <taxon>Dibothriocephalus</taxon>
    </lineage>
</organism>
<gene>
    <name evidence="1" type="ORF">DILT_LOCUS11733</name>
</gene>
<dbReference type="AlphaFoldDB" id="A0A3P7P730"/>